<dbReference type="AlphaFoldDB" id="A0A108EVA1"/>
<comment type="caution">
    <text evidence="2">The sequence shown here is derived from an EMBL/GenBank/DDBJ whole genome shotgun (WGS) entry which is preliminary data.</text>
</comment>
<organism evidence="2 3">
    <name type="scientific">Burkholderia territorii</name>
    <dbReference type="NCBI Taxonomy" id="1503055"/>
    <lineage>
        <taxon>Bacteria</taxon>
        <taxon>Pseudomonadati</taxon>
        <taxon>Pseudomonadota</taxon>
        <taxon>Betaproteobacteria</taxon>
        <taxon>Burkholderiales</taxon>
        <taxon>Burkholderiaceae</taxon>
        <taxon>Burkholderia</taxon>
        <taxon>Burkholderia cepacia complex</taxon>
    </lineage>
</organism>
<dbReference type="Gene3D" id="2.60.40.10">
    <property type="entry name" value="Immunoglobulins"/>
    <property type="match status" value="1"/>
</dbReference>
<evidence type="ECO:0000313" key="2">
    <source>
        <dbReference type="EMBL" id="KWN18128.1"/>
    </source>
</evidence>
<dbReference type="Proteomes" id="UP000068016">
    <property type="component" value="Unassembled WGS sequence"/>
</dbReference>
<reference evidence="2 3" key="1">
    <citation type="submission" date="2015-11" db="EMBL/GenBank/DDBJ databases">
        <title>Expanding the genomic diversity of Burkholderia species for the development of highly accurate diagnostics.</title>
        <authorList>
            <person name="Sahl J."/>
            <person name="Keim P."/>
            <person name="Wagner D."/>
        </authorList>
    </citation>
    <scope>NUCLEOTIDE SEQUENCE [LARGE SCALE GENOMIC DNA]</scope>
    <source>
        <strain evidence="2 3">MSMB793WGS</strain>
    </source>
</reference>
<accession>A0A108EVA1</accession>
<dbReference type="InterPro" id="IPR013783">
    <property type="entry name" value="Ig-like_fold"/>
</dbReference>
<feature type="chain" id="PRO_5007130234" description="Pilus assembly protein" evidence="1">
    <location>
        <begin position="26"/>
        <end position="162"/>
    </location>
</feature>
<proteinExistence type="predicted"/>
<sequence>MPVMARQRRWALGALAALCCTSSMAAGILKLSRTELTLAPGKPVGTLRVENVGDTPLYLDVEQHLLANPGETPERLLPVSEVERPSLLVLPNRLALAPGQTYQMVVKELSTPSKPHVWRVTFRPRERILVETSQREKLHTPLFIKVGYGAVIYQLNADRSPK</sequence>
<feature type="signal peptide" evidence="1">
    <location>
        <begin position="1"/>
        <end position="25"/>
    </location>
</feature>
<evidence type="ECO:0000313" key="3">
    <source>
        <dbReference type="Proteomes" id="UP000068016"/>
    </source>
</evidence>
<name>A0A108EVA1_9BURK</name>
<evidence type="ECO:0000256" key="1">
    <source>
        <dbReference type="SAM" id="SignalP"/>
    </source>
</evidence>
<gene>
    <name evidence="2" type="ORF">WT83_11720</name>
</gene>
<evidence type="ECO:0008006" key="4">
    <source>
        <dbReference type="Google" id="ProtNLM"/>
    </source>
</evidence>
<dbReference type="EMBL" id="LPLZ01000033">
    <property type="protein sequence ID" value="KWN18128.1"/>
    <property type="molecule type" value="Genomic_DNA"/>
</dbReference>
<protein>
    <recommendedName>
        <fullName evidence="4">Pilus assembly protein</fullName>
    </recommendedName>
</protein>
<keyword evidence="1" id="KW-0732">Signal</keyword>